<dbReference type="STRING" id="1210089.GCA_001613165_03529"/>
<comment type="subcellular location">
    <subcellularLocation>
        <location evidence="1">Cell membrane</location>
        <topology evidence="1">Peripheral membrane protein</topology>
    </subcellularLocation>
</comment>
<dbReference type="PROSITE" id="PS00211">
    <property type="entry name" value="ABC_TRANSPORTER_1"/>
    <property type="match status" value="1"/>
</dbReference>
<evidence type="ECO:0000256" key="12">
    <source>
        <dbReference type="ARBA" id="ARBA00038669"/>
    </source>
</evidence>
<keyword evidence="5" id="KW-0533">Nickel</keyword>
<keyword evidence="9" id="KW-0406">Ion transport</keyword>
<evidence type="ECO:0000256" key="4">
    <source>
        <dbReference type="ARBA" id="ARBA00022475"/>
    </source>
</evidence>
<keyword evidence="6" id="KW-0547">Nucleotide-binding</keyword>
<evidence type="ECO:0000256" key="14">
    <source>
        <dbReference type="ARBA" id="ARBA00044143"/>
    </source>
</evidence>
<evidence type="ECO:0000313" key="19">
    <source>
        <dbReference type="Proteomes" id="UP000255355"/>
    </source>
</evidence>
<dbReference type="InterPro" id="IPR003593">
    <property type="entry name" value="AAA+_ATPase"/>
</dbReference>
<dbReference type="EC" id="7.2.2.11" evidence="13"/>
<dbReference type="InterPro" id="IPR017871">
    <property type="entry name" value="ABC_transporter-like_CS"/>
</dbReference>
<dbReference type="Proteomes" id="UP000255355">
    <property type="component" value="Unassembled WGS sequence"/>
</dbReference>
<evidence type="ECO:0000256" key="10">
    <source>
        <dbReference type="ARBA" id="ARBA00023112"/>
    </source>
</evidence>
<protein>
    <recommendedName>
        <fullName evidence="14">Nickel import system ATP-binding protein NikD</fullName>
        <ecNumber evidence="13">7.2.2.11</ecNumber>
    </recommendedName>
</protein>
<dbReference type="InterPro" id="IPR003439">
    <property type="entry name" value="ABC_transporter-like_ATP-bd"/>
</dbReference>
<evidence type="ECO:0000256" key="3">
    <source>
        <dbReference type="ARBA" id="ARBA00022448"/>
    </source>
</evidence>
<gene>
    <name evidence="18" type="ORF">DFR68_10370</name>
</gene>
<evidence type="ECO:0000256" key="13">
    <source>
        <dbReference type="ARBA" id="ARBA00039098"/>
    </source>
</evidence>
<keyword evidence="10" id="KW-0921">Nickel transport</keyword>
<keyword evidence="4" id="KW-1003">Cell membrane</keyword>
<organism evidence="18 19">
    <name type="scientific">Nocardia mexicana</name>
    <dbReference type="NCBI Taxonomy" id="279262"/>
    <lineage>
        <taxon>Bacteria</taxon>
        <taxon>Bacillati</taxon>
        <taxon>Actinomycetota</taxon>
        <taxon>Actinomycetes</taxon>
        <taxon>Mycobacteriales</taxon>
        <taxon>Nocardiaceae</taxon>
        <taxon>Nocardia</taxon>
    </lineage>
</organism>
<evidence type="ECO:0000256" key="1">
    <source>
        <dbReference type="ARBA" id="ARBA00004202"/>
    </source>
</evidence>
<dbReference type="PROSITE" id="PS50893">
    <property type="entry name" value="ABC_TRANSPORTER_2"/>
    <property type="match status" value="1"/>
</dbReference>
<dbReference type="Pfam" id="PF00005">
    <property type="entry name" value="ABC_tran"/>
    <property type="match status" value="1"/>
</dbReference>
<dbReference type="InterPro" id="IPR050388">
    <property type="entry name" value="ABC_Ni/Peptide_Import"/>
</dbReference>
<evidence type="ECO:0000256" key="6">
    <source>
        <dbReference type="ARBA" id="ARBA00022741"/>
    </source>
</evidence>
<evidence type="ECO:0000256" key="15">
    <source>
        <dbReference type="ARBA" id="ARBA00048610"/>
    </source>
</evidence>
<evidence type="ECO:0000256" key="5">
    <source>
        <dbReference type="ARBA" id="ARBA00022596"/>
    </source>
</evidence>
<keyword evidence="7 18" id="KW-0067">ATP-binding</keyword>
<name>A0A370H8E8_9NOCA</name>
<comment type="subunit">
    <text evidence="12">The complex is composed of two ATP-binding proteins (NikD and NikE), two transmembrane proteins (NikB and NikC) and a solute-binding protein (NikA).</text>
</comment>
<dbReference type="AlphaFoldDB" id="A0A370H8E8"/>
<keyword evidence="8" id="KW-1278">Translocase</keyword>
<keyword evidence="3" id="KW-0813">Transport</keyword>
<dbReference type="GO" id="GO:0015413">
    <property type="term" value="F:ABC-type nickel transporter activity"/>
    <property type="evidence" value="ECO:0007669"/>
    <property type="project" value="UniProtKB-EC"/>
</dbReference>
<keyword evidence="11" id="KW-0472">Membrane</keyword>
<evidence type="ECO:0000256" key="8">
    <source>
        <dbReference type="ARBA" id="ARBA00022967"/>
    </source>
</evidence>
<dbReference type="OrthoDB" id="8036461at2"/>
<dbReference type="SMART" id="SM00382">
    <property type="entry name" value="AAA"/>
    <property type="match status" value="1"/>
</dbReference>
<dbReference type="GO" id="GO:0005524">
    <property type="term" value="F:ATP binding"/>
    <property type="evidence" value="ECO:0007669"/>
    <property type="project" value="UniProtKB-KW"/>
</dbReference>
<dbReference type="GO" id="GO:0016887">
    <property type="term" value="F:ATP hydrolysis activity"/>
    <property type="evidence" value="ECO:0007669"/>
    <property type="project" value="InterPro"/>
</dbReference>
<evidence type="ECO:0000313" key="18">
    <source>
        <dbReference type="EMBL" id="RDI52686.1"/>
    </source>
</evidence>
<keyword evidence="19" id="KW-1185">Reference proteome</keyword>
<evidence type="ECO:0000256" key="11">
    <source>
        <dbReference type="ARBA" id="ARBA00023136"/>
    </source>
</evidence>
<accession>A0A370H8E8</accession>
<comment type="catalytic activity">
    <reaction evidence="15">
        <text>Ni(2+)(out) + ATP + H2O = Ni(2+)(in) + ADP + phosphate + H(+)</text>
        <dbReference type="Rhea" id="RHEA:15557"/>
        <dbReference type="ChEBI" id="CHEBI:15377"/>
        <dbReference type="ChEBI" id="CHEBI:15378"/>
        <dbReference type="ChEBI" id="CHEBI:30616"/>
        <dbReference type="ChEBI" id="CHEBI:43474"/>
        <dbReference type="ChEBI" id="CHEBI:49786"/>
        <dbReference type="ChEBI" id="CHEBI:456216"/>
        <dbReference type="EC" id="7.2.2.11"/>
    </reaction>
    <physiologicalReaction direction="left-to-right" evidence="15">
        <dbReference type="Rhea" id="RHEA:15558"/>
    </physiologicalReaction>
</comment>
<feature type="region of interest" description="Disordered" evidence="16">
    <location>
        <begin position="284"/>
        <end position="303"/>
    </location>
</feature>
<proteinExistence type="inferred from homology"/>
<evidence type="ECO:0000256" key="16">
    <source>
        <dbReference type="SAM" id="MobiDB-lite"/>
    </source>
</evidence>
<dbReference type="PANTHER" id="PTHR43297:SF13">
    <property type="entry name" value="NICKEL ABC TRANSPORTER, ATP-BINDING PROTEIN"/>
    <property type="match status" value="1"/>
</dbReference>
<dbReference type="InterPro" id="IPR027417">
    <property type="entry name" value="P-loop_NTPase"/>
</dbReference>
<dbReference type="SUPFAM" id="SSF52540">
    <property type="entry name" value="P-loop containing nucleoside triphosphate hydrolases"/>
    <property type="match status" value="1"/>
</dbReference>
<dbReference type="RefSeq" id="WP_068020750.1">
    <property type="nucleotide sequence ID" value="NZ_QQAZ01000003.1"/>
</dbReference>
<dbReference type="GO" id="GO:0005886">
    <property type="term" value="C:plasma membrane"/>
    <property type="evidence" value="ECO:0007669"/>
    <property type="project" value="UniProtKB-SubCell"/>
</dbReference>
<sequence length="303" mass="31655">MTVTDATTRSGLGIESLTVRIPVHRNRIVHAATEVALAAPRGRVTALVGESGCGKSIVASAVMGLLPPGALVTGSVAVSTGDGAVDARTAGEAYRGRHVGLVPQSPATSFTPVRTVGSQLAETIAALGSPHSCAELAECAGFPVEALDRYPHELSGGMAQRAAIAAALAGDPDTLVADEPTSGLDRDRTDRVLRLLRERADAGAAVLLITHDLAALIRTRIADTVAVMYASYIMECGPADQVLDDPWHEYTRDLLAALPGRGLRPLPHPTPELTDLAPERCPYLGGPTTSVTRGARTIRERSR</sequence>
<dbReference type="PANTHER" id="PTHR43297">
    <property type="entry name" value="OLIGOPEPTIDE TRANSPORT ATP-BINDING PROTEIN APPD"/>
    <property type="match status" value="1"/>
</dbReference>
<evidence type="ECO:0000259" key="17">
    <source>
        <dbReference type="PROSITE" id="PS50893"/>
    </source>
</evidence>
<feature type="domain" description="ABC transporter" evidence="17">
    <location>
        <begin position="12"/>
        <end position="255"/>
    </location>
</feature>
<evidence type="ECO:0000256" key="2">
    <source>
        <dbReference type="ARBA" id="ARBA00005417"/>
    </source>
</evidence>
<dbReference type="EMBL" id="QQAZ01000003">
    <property type="protein sequence ID" value="RDI52686.1"/>
    <property type="molecule type" value="Genomic_DNA"/>
</dbReference>
<comment type="caution">
    <text evidence="18">The sequence shown here is derived from an EMBL/GenBank/DDBJ whole genome shotgun (WGS) entry which is preliminary data.</text>
</comment>
<reference evidence="18 19" key="1">
    <citation type="submission" date="2018-07" db="EMBL/GenBank/DDBJ databases">
        <title>Genomic Encyclopedia of Type Strains, Phase IV (KMG-IV): sequencing the most valuable type-strain genomes for metagenomic binning, comparative biology and taxonomic classification.</title>
        <authorList>
            <person name="Goeker M."/>
        </authorList>
    </citation>
    <scope>NUCLEOTIDE SEQUENCE [LARGE SCALE GENOMIC DNA]</scope>
    <source>
        <strain evidence="18 19">DSM 44952</strain>
    </source>
</reference>
<evidence type="ECO:0000256" key="9">
    <source>
        <dbReference type="ARBA" id="ARBA00023065"/>
    </source>
</evidence>
<dbReference type="Gene3D" id="3.40.50.300">
    <property type="entry name" value="P-loop containing nucleotide triphosphate hydrolases"/>
    <property type="match status" value="1"/>
</dbReference>
<comment type="similarity">
    <text evidence="2">Belongs to the ABC transporter superfamily.</text>
</comment>
<evidence type="ECO:0000256" key="7">
    <source>
        <dbReference type="ARBA" id="ARBA00022840"/>
    </source>
</evidence>